<reference evidence="3" key="1">
    <citation type="submission" date="2021-01" db="EMBL/GenBank/DDBJ databases">
        <authorList>
            <person name="Corre E."/>
            <person name="Pelletier E."/>
            <person name="Niang G."/>
            <person name="Scheremetjew M."/>
            <person name="Finn R."/>
            <person name="Kale V."/>
            <person name="Holt S."/>
            <person name="Cochrane G."/>
            <person name="Meng A."/>
            <person name="Brown T."/>
            <person name="Cohen L."/>
        </authorList>
    </citation>
    <scope>NUCLEOTIDE SEQUENCE</scope>
    <source>
        <strain evidence="3">CCMP3105</strain>
    </source>
</reference>
<proteinExistence type="predicted"/>
<feature type="region of interest" description="Disordered" evidence="1">
    <location>
        <begin position="186"/>
        <end position="220"/>
    </location>
</feature>
<dbReference type="Pfam" id="PF00856">
    <property type="entry name" value="SET"/>
    <property type="match status" value="1"/>
</dbReference>
<accession>A0A7S4UUN6</accession>
<evidence type="ECO:0000259" key="2">
    <source>
        <dbReference type="PROSITE" id="PS50280"/>
    </source>
</evidence>
<dbReference type="EMBL" id="HBNR01019171">
    <property type="protein sequence ID" value="CAE4573087.1"/>
    <property type="molecule type" value="Transcribed_RNA"/>
</dbReference>
<name>A0A7S4UUN6_9DINO</name>
<feature type="domain" description="SET" evidence="2">
    <location>
        <begin position="297"/>
        <end position="414"/>
    </location>
</feature>
<dbReference type="Gene3D" id="2.170.270.10">
    <property type="entry name" value="SET domain"/>
    <property type="match status" value="1"/>
</dbReference>
<protein>
    <recommendedName>
        <fullName evidence="2">SET domain-containing protein</fullName>
    </recommendedName>
</protein>
<dbReference type="AlphaFoldDB" id="A0A7S4UUN6"/>
<dbReference type="InterPro" id="IPR046341">
    <property type="entry name" value="SET_dom_sf"/>
</dbReference>
<organism evidence="3">
    <name type="scientific">Alexandrium monilatum</name>
    <dbReference type="NCBI Taxonomy" id="311494"/>
    <lineage>
        <taxon>Eukaryota</taxon>
        <taxon>Sar</taxon>
        <taxon>Alveolata</taxon>
        <taxon>Dinophyceae</taxon>
        <taxon>Gonyaulacales</taxon>
        <taxon>Pyrocystaceae</taxon>
        <taxon>Alexandrium</taxon>
    </lineage>
</organism>
<dbReference type="SUPFAM" id="SSF82199">
    <property type="entry name" value="SET domain"/>
    <property type="match status" value="1"/>
</dbReference>
<evidence type="ECO:0000313" key="3">
    <source>
        <dbReference type="EMBL" id="CAE4573087.1"/>
    </source>
</evidence>
<dbReference type="InterPro" id="IPR001214">
    <property type="entry name" value="SET_dom"/>
</dbReference>
<evidence type="ECO:0000256" key="1">
    <source>
        <dbReference type="SAM" id="MobiDB-lite"/>
    </source>
</evidence>
<feature type="compositionally biased region" description="Basic and acidic residues" evidence="1">
    <location>
        <begin position="198"/>
        <end position="209"/>
    </location>
</feature>
<dbReference type="PROSITE" id="PS50280">
    <property type="entry name" value="SET"/>
    <property type="match status" value="1"/>
</dbReference>
<gene>
    <name evidence="3" type="ORF">AMON00008_LOCUS12706</name>
</gene>
<sequence>MGPASSVEGRLASLEDLAETQLFASQRALTELYGRPAPRHRERGPTSIYSAASGLLATWGCRRQSGVEDGPSGPSWRVRAGRAVARGETIARCHAIDMGPLSGLTPGDASALAGASLWLRRRGRPHSAMLPMGFGALCRRAPAGAPASASARWAEGGKQIVLTASVDIAPGEEVVLPQDLVARLRDQEAGDQSSDTSGPEHGDVDRADAEPAAGSGDEEPEDWDAIEAALQEQGDESSEEEAAPPQPACIATEEWYRELARRQLAEQEARARQEVWSPEPSPGAVLLLPPEAGVTAGAVRAGRSRVHGLGVFALLDFAPEGLVEICPALLLDEAGRVALADYAMSFEAAGDGGVSANGLPQRLSVVALGCGALYNHREVPNAAWAYLPDVAGGVVVVTALRQIAAGEELFISYGAGYWQGRSAPEMVGVRDRVRLLG</sequence>